<comment type="caution">
    <text evidence="3">The sequence shown here is derived from an EMBL/GenBank/DDBJ whole genome shotgun (WGS) entry which is preliminary data.</text>
</comment>
<sequence length="130" mass="14474">MVEWVARPPVAAAPDLRIRPTDTPLQPRLCNYALHIDEVDREVSEVPMCFMKPSTAGTGSDDALSYPVDGELIRCQGELVVVIGKEARHVKPSAAHEFPARGKPIRHTSDRKRASALRCSRHRQLPRPFA</sequence>
<feature type="region of interest" description="Disordered" evidence="1">
    <location>
        <begin position="92"/>
        <end position="130"/>
    </location>
</feature>
<dbReference type="InterPro" id="IPR036663">
    <property type="entry name" value="Fumarylacetoacetase_C_sf"/>
</dbReference>
<name>A0A5N8WE12_9ACTN</name>
<dbReference type="GO" id="GO:0003824">
    <property type="term" value="F:catalytic activity"/>
    <property type="evidence" value="ECO:0007669"/>
    <property type="project" value="InterPro"/>
</dbReference>
<gene>
    <name evidence="3" type="ORF">FNH04_33685</name>
</gene>
<dbReference type="SUPFAM" id="SSF56529">
    <property type="entry name" value="FAH"/>
    <property type="match status" value="1"/>
</dbReference>
<protein>
    <recommendedName>
        <fullName evidence="2">Fumarylacetoacetase-like C-terminal domain-containing protein</fullName>
    </recommendedName>
</protein>
<feature type="compositionally biased region" description="Basic residues" evidence="1">
    <location>
        <begin position="119"/>
        <end position="130"/>
    </location>
</feature>
<dbReference type="Pfam" id="PF01557">
    <property type="entry name" value="FAA_hydrolase"/>
    <property type="match status" value="1"/>
</dbReference>
<dbReference type="Gene3D" id="3.90.850.10">
    <property type="entry name" value="Fumarylacetoacetase-like, C-terminal domain"/>
    <property type="match status" value="1"/>
</dbReference>
<evidence type="ECO:0000259" key="2">
    <source>
        <dbReference type="Pfam" id="PF01557"/>
    </source>
</evidence>
<keyword evidence="4" id="KW-1185">Reference proteome</keyword>
<dbReference type="AlphaFoldDB" id="A0A5N8WE12"/>
<accession>A0A5N8WE12</accession>
<proteinExistence type="predicted"/>
<organism evidence="3 4">
    <name type="scientific">Streptomyces phyllanthi</name>
    <dbReference type="NCBI Taxonomy" id="1803180"/>
    <lineage>
        <taxon>Bacteria</taxon>
        <taxon>Bacillati</taxon>
        <taxon>Actinomycetota</taxon>
        <taxon>Actinomycetes</taxon>
        <taxon>Kitasatosporales</taxon>
        <taxon>Streptomycetaceae</taxon>
        <taxon>Streptomyces</taxon>
    </lineage>
</organism>
<dbReference type="EMBL" id="VJZE01000349">
    <property type="protein sequence ID" value="MPY44678.1"/>
    <property type="molecule type" value="Genomic_DNA"/>
</dbReference>
<evidence type="ECO:0000313" key="4">
    <source>
        <dbReference type="Proteomes" id="UP000326979"/>
    </source>
</evidence>
<feature type="domain" description="Fumarylacetoacetase-like C-terminal" evidence="2">
    <location>
        <begin position="30"/>
        <end position="97"/>
    </location>
</feature>
<evidence type="ECO:0000313" key="3">
    <source>
        <dbReference type="EMBL" id="MPY44678.1"/>
    </source>
</evidence>
<evidence type="ECO:0000256" key="1">
    <source>
        <dbReference type="SAM" id="MobiDB-lite"/>
    </source>
</evidence>
<dbReference type="InterPro" id="IPR011234">
    <property type="entry name" value="Fumarylacetoacetase-like_C"/>
</dbReference>
<reference evidence="3 4" key="1">
    <citation type="submission" date="2019-07" db="EMBL/GenBank/DDBJ databases">
        <title>New species of Amycolatopsis and Streptomyces.</title>
        <authorList>
            <person name="Duangmal K."/>
            <person name="Teo W.F.A."/>
            <person name="Lipun K."/>
        </authorList>
    </citation>
    <scope>NUCLEOTIDE SEQUENCE [LARGE SCALE GENOMIC DNA]</scope>
    <source>
        <strain evidence="3 4">TISTR 2346</strain>
    </source>
</reference>
<dbReference type="Proteomes" id="UP000326979">
    <property type="component" value="Unassembled WGS sequence"/>
</dbReference>